<evidence type="ECO:0000259" key="9">
    <source>
        <dbReference type="Pfam" id="PF05770"/>
    </source>
</evidence>
<dbReference type="Gene3D" id="3.30.1490.220">
    <property type="match status" value="1"/>
</dbReference>
<dbReference type="AlphaFoldDB" id="A0A1A6HL84"/>
<dbReference type="InterPro" id="IPR041429">
    <property type="entry name" value="ITPK1_N"/>
</dbReference>
<evidence type="ECO:0000256" key="1">
    <source>
        <dbReference type="ARBA" id="ARBA00001946"/>
    </source>
</evidence>
<keyword evidence="12" id="KW-1185">Reference proteome</keyword>
<keyword evidence="4" id="KW-0479">Metal-binding</keyword>
<dbReference type="GO" id="GO:0005524">
    <property type="term" value="F:ATP binding"/>
    <property type="evidence" value="ECO:0007669"/>
    <property type="project" value="UniProtKB-KW"/>
</dbReference>
<evidence type="ECO:0000256" key="5">
    <source>
        <dbReference type="ARBA" id="ARBA00022741"/>
    </source>
</evidence>
<comment type="caution">
    <text evidence="11">The sequence shown here is derived from an EMBL/GenBank/DDBJ whole genome shotgun (WGS) entry which is preliminary data.</text>
</comment>
<dbReference type="PANTHER" id="PTHR14217:SF1">
    <property type="entry name" value="INOSITOL-TETRAKISPHOSPHATE 1-KINASE"/>
    <property type="match status" value="1"/>
</dbReference>
<keyword evidence="8" id="KW-0460">Magnesium</keyword>
<dbReference type="OrthoDB" id="25308at2759"/>
<dbReference type="Proteomes" id="UP000092124">
    <property type="component" value="Unassembled WGS sequence"/>
</dbReference>
<comment type="similarity">
    <text evidence="2">Belongs to the ITPK1 family.</text>
</comment>
<gene>
    <name evidence="11" type="ORF">A6R68_18367</name>
</gene>
<evidence type="ECO:0000256" key="8">
    <source>
        <dbReference type="ARBA" id="ARBA00022842"/>
    </source>
</evidence>
<evidence type="ECO:0000256" key="6">
    <source>
        <dbReference type="ARBA" id="ARBA00022777"/>
    </source>
</evidence>
<dbReference type="Gene3D" id="3.40.50.11370">
    <property type="match status" value="2"/>
</dbReference>
<dbReference type="InterPro" id="IPR008656">
    <property type="entry name" value="Inositol_tetrakis-P_1-kinase"/>
</dbReference>
<dbReference type="GO" id="GO:0005737">
    <property type="term" value="C:cytoplasm"/>
    <property type="evidence" value="ECO:0007669"/>
    <property type="project" value="TreeGrafter"/>
</dbReference>
<dbReference type="GO" id="GO:0032957">
    <property type="term" value="P:inositol trisphosphate metabolic process"/>
    <property type="evidence" value="ECO:0007669"/>
    <property type="project" value="InterPro"/>
</dbReference>
<sequence length="352" mass="38281">MILPEDRSYVVVTFEIVTTGDRVDIGQRLNLSRPIEEQGPLDVIIHKLTDVILEADQNDSQSLELVHRFQVNLGLDFSLDPCSPQLYQVPGSQEYIDAHPETIVLDPLPAIRTLLDRSKSYELIRKIEAYMKVCKTRVAHGTNSHEMAIVFNQEGLNAIQPPCVVQNFINHNAVLYKVFVVGESYTVVQRPSLKNFSAGTSDRESIFFNSHNVSKPESSSVLTEVQPAVLGALGYEGVSEFFTDLLNHIATVLQGQSTGGAATEEVAPLRHNRLLAEQAGSLAGERTCSASPGCCSSMKGQDTPWKTETEAGNMGAGGSAKLPHQRLGCTTSVSPSFQQHCVASLATKASSQ</sequence>
<evidence type="ECO:0000313" key="11">
    <source>
        <dbReference type="EMBL" id="OBS79248.1"/>
    </source>
</evidence>
<evidence type="ECO:0000256" key="2">
    <source>
        <dbReference type="ARBA" id="ARBA00009601"/>
    </source>
</evidence>
<name>A0A1A6HL84_NEOLE</name>
<evidence type="ECO:0000256" key="7">
    <source>
        <dbReference type="ARBA" id="ARBA00022840"/>
    </source>
</evidence>
<dbReference type="EMBL" id="LZPO01027124">
    <property type="protein sequence ID" value="OBS79248.1"/>
    <property type="molecule type" value="Genomic_DNA"/>
</dbReference>
<feature type="domain" description="Inositol 1,3,4-trisphosphate 5/6-kinase ATP-grasp" evidence="9">
    <location>
        <begin position="133"/>
        <end position="226"/>
    </location>
</feature>
<keyword evidence="6" id="KW-0418">Kinase</keyword>
<evidence type="ECO:0000256" key="4">
    <source>
        <dbReference type="ARBA" id="ARBA00022723"/>
    </source>
</evidence>
<dbReference type="GO" id="GO:0052725">
    <property type="term" value="F:inositol-1,3,4-trisphosphate 6-kinase activity"/>
    <property type="evidence" value="ECO:0007669"/>
    <property type="project" value="InterPro"/>
</dbReference>
<dbReference type="GO" id="GO:0047325">
    <property type="term" value="F:inositol-3,4,5,6-tetrakisphosphate 1-kinase activity"/>
    <property type="evidence" value="ECO:0007669"/>
    <property type="project" value="InterPro"/>
</dbReference>
<reference evidence="11 12" key="1">
    <citation type="submission" date="2016-06" db="EMBL/GenBank/DDBJ databases">
        <title>The Draft Genome Sequence and Annotation of the Desert Woodrat Neotoma lepida.</title>
        <authorList>
            <person name="Campbell M."/>
            <person name="Oakeson K.F."/>
            <person name="Yandell M."/>
            <person name="Halpert J.R."/>
            <person name="Dearing D."/>
        </authorList>
    </citation>
    <scope>NUCLEOTIDE SEQUENCE [LARGE SCALE GENOMIC DNA]</scope>
    <source>
        <strain evidence="11">417</strain>
        <tissue evidence="11">Liver</tissue>
    </source>
</reference>
<dbReference type="Pfam" id="PF05770">
    <property type="entry name" value="Ins134_P3_kin"/>
    <property type="match status" value="1"/>
</dbReference>
<feature type="domain" description="Inositol-tetrakisphosphate 1-kinase N-terminal" evidence="10">
    <location>
        <begin position="28"/>
        <end position="111"/>
    </location>
</feature>
<dbReference type="PANTHER" id="PTHR14217">
    <property type="entry name" value="INOSITOL-TETRAKISPHOSPHATE 1-KINASE"/>
    <property type="match status" value="1"/>
</dbReference>
<dbReference type="GO" id="GO:0052726">
    <property type="term" value="F:inositol-1,3,4-trisphosphate 5-kinase activity"/>
    <property type="evidence" value="ECO:0007669"/>
    <property type="project" value="InterPro"/>
</dbReference>
<evidence type="ECO:0000256" key="3">
    <source>
        <dbReference type="ARBA" id="ARBA00022679"/>
    </source>
</evidence>
<dbReference type="GO" id="GO:0000287">
    <property type="term" value="F:magnesium ion binding"/>
    <property type="evidence" value="ECO:0007669"/>
    <property type="project" value="InterPro"/>
</dbReference>
<protein>
    <submittedName>
        <fullName evidence="11">Uncharacterized protein</fullName>
    </submittedName>
</protein>
<evidence type="ECO:0000313" key="12">
    <source>
        <dbReference type="Proteomes" id="UP000092124"/>
    </source>
</evidence>
<dbReference type="Pfam" id="PF17927">
    <property type="entry name" value="Ins134_P3_kin_N"/>
    <property type="match status" value="1"/>
</dbReference>
<keyword evidence="5" id="KW-0547">Nucleotide-binding</keyword>
<keyword evidence="3" id="KW-0808">Transferase</keyword>
<dbReference type="FunFam" id="3.30.1490.220:FF:000001">
    <property type="entry name" value="Inositol-tetrakisphosphate 1-kinase"/>
    <property type="match status" value="1"/>
</dbReference>
<keyword evidence="7" id="KW-0067">ATP-binding</keyword>
<dbReference type="InterPro" id="IPR040464">
    <property type="entry name" value="InsP(3)kin_ATP-grasp"/>
</dbReference>
<evidence type="ECO:0000259" key="10">
    <source>
        <dbReference type="Pfam" id="PF17927"/>
    </source>
</evidence>
<dbReference type="STRING" id="56216.A0A1A6HL84"/>
<proteinExistence type="inferred from homology"/>
<organism evidence="11 12">
    <name type="scientific">Neotoma lepida</name>
    <name type="common">Desert woodrat</name>
    <dbReference type="NCBI Taxonomy" id="56216"/>
    <lineage>
        <taxon>Eukaryota</taxon>
        <taxon>Metazoa</taxon>
        <taxon>Chordata</taxon>
        <taxon>Craniata</taxon>
        <taxon>Vertebrata</taxon>
        <taxon>Euteleostomi</taxon>
        <taxon>Mammalia</taxon>
        <taxon>Eutheria</taxon>
        <taxon>Euarchontoglires</taxon>
        <taxon>Glires</taxon>
        <taxon>Rodentia</taxon>
        <taxon>Myomorpha</taxon>
        <taxon>Muroidea</taxon>
        <taxon>Cricetidae</taxon>
        <taxon>Neotominae</taxon>
        <taxon>Neotoma</taxon>
    </lineage>
</organism>
<comment type="cofactor">
    <cofactor evidence="1">
        <name>Mg(2+)</name>
        <dbReference type="ChEBI" id="CHEBI:18420"/>
    </cofactor>
</comment>
<accession>A0A1A6HL84</accession>